<dbReference type="GO" id="GO:0005254">
    <property type="term" value="F:chloride channel activity"/>
    <property type="evidence" value="ECO:0007669"/>
    <property type="project" value="InterPro"/>
</dbReference>
<organism evidence="9 10">
    <name type="scientific">Monoraphidium neglectum</name>
    <dbReference type="NCBI Taxonomy" id="145388"/>
    <lineage>
        <taxon>Eukaryota</taxon>
        <taxon>Viridiplantae</taxon>
        <taxon>Chlorophyta</taxon>
        <taxon>core chlorophytes</taxon>
        <taxon>Chlorophyceae</taxon>
        <taxon>CS clade</taxon>
        <taxon>Sphaeropleales</taxon>
        <taxon>Selenastraceae</taxon>
        <taxon>Monoraphidium</taxon>
    </lineage>
</organism>
<evidence type="ECO:0000256" key="2">
    <source>
        <dbReference type="ARBA" id="ARBA00022448"/>
    </source>
</evidence>
<dbReference type="PANTHER" id="PTHR33281:SF19">
    <property type="entry name" value="VOLTAGE-DEPENDENT ANION CHANNEL-FORMING PROTEIN YNEE"/>
    <property type="match status" value="1"/>
</dbReference>
<dbReference type="GO" id="GO:0005886">
    <property type="term" value="C:plasma membrane"/>
    <property type="evidence" value="ECO:0007669"/>
    <property type="project" value="UniProtKB-SubCell"/>
</dbReference>
<dbReference type="InterPro" id="IPR044669">
    <property type="entry name" value="YneE/VCCN1/2-like"/>
</dbReference>
<accession>A0A0D2KVA8</accession>
<dbReference type="AlphaFoldDB" id="A0A0D2KVA8"/>
<evidence type="ECO:0000256" key="8">
    <source>
        <dbReference type="SAM" id="MobiDB-lite"/>
    </source>
</evidence>
<evidence type="ECO:0000256" key="7">
    <source>
        <dbReference type="ARBA" id="ARBA00023136"/>
    </source>
</evidence>
<dbReference type="OrthoDB" id="1368at2759"/>
<proteinExistence type="predicted"/>
<evidence type="ECO:0000313" key="10">
    <source>
        <dbReference type="Proteomes" id="UP000054498"/>
    </source>
</evidence>
<gene>
    <name evidence="9" type="ORF">MNEG_8636</name>
</gene>
<dbReference type="GeneID" id="25741511"/>
<evidence type="ECO:0000256" key="6">
    <source>
        <dbReference type="ARBA" id="ARBA00023065"/>
    </source>
</evidence>
<dbReference type="PANTHER" id="PTHR33281">
    <property type="entry name" value="UPF0187 PROTEIN YNEE"/>
    <property type="match status" value="1"/>
</dbReference>
<dbReference type="KEGG" id="mng:MNEG_8636"/>
<keyword evidence="5" id="KW-1133">Transmembrane helix</keyword>
<comment type="subcellular location">
    <subcellularLocation>
        <location evidence="1">Cell membrane</location>
        <topology evidence="1">Multi-pass membrane protein</topology>
    </subcellularLocation>
</comment>
<evidence type="ECO:0000256" key="4">
    <source>
        <dbReference type="ARBA" id="ARBA00022692"/>
    </source>
</evidence>
<dbReference type="RefSeq" id="XP_013898343.1">
    <property type="nucleotide sequence ID" value="XM_014042889.1"/>
</dbReference>
<keyword evidence="10" id="KW-1185">Reference proteome</keyword>
<protein>
    <submittedName>
        <fullName evidence="9">Uncharacterized protein</fullName>
    </submittedName>
</protein>
<evidence type="ECO:0000256" key="1">
    <source>
        <dbReference type="ARBA" id="ARBA00004651"/>
    </source>
</evidence>
<keyword evidence="6" id="KW-0406">Ion transport</keyword>
<evidence type="ECO:0000256" key="5">
    <source>
        <dbReference type="ARBA" id="ARBA00022989"/>
    </source>
</evidence>
<evidence type="ECO:0000313" key="9">
    <source>
        <dbReference type="EMBL" id="KIY99323.1"/>
    </source>
</evidence>
<dbReference type="Proteomes" id="UP000054498">
    <property type="component" value="Unassembled WGS sequence"/>
</dbReference>
<feature type="compositionally biased region" description="Low complexity" evidence="8">
    <location>
        <begin position="33"/>
        <end position="42"/>
    </location>
</feature>
<dbReference type="Pfam" id="PF25539">
    <property type="entry name" value="Bestrophin_2"/>
    <property type="match status" value="1"/>
</dbReference>
<evidence type="ECO:0000256" key="3">
    <source>
        <dbReference type="ARBA" id="ARBA00022475"/>
    </source>
</evidence>
<reference evidence="9 10" key="1">
    <citation type="journal article" date="2013" name="BMC Genomics">
        <title>Reconstruction of the lipid metabolism for the microalga Monoraphidium neglectum from its genome sequence reveals characteristics suitable for biofuel production.</title>
        <authorList>
            <person name="Bogen C."/>
            <person name="Al-Dilaimi A."/>
            <person name="Albersmeier A."/>
            <person name="Wichmann J."/>
            <person name="Grundmann M."/>
            <person name="Rupp O."/>
            <person name="Lauersen K.J."/>
            <person name="Blifernez-Klassen O."/>
            <person name="Kalinowski J."/>
            <person name="Goesmann A."/>
            <person name="Mussgnug J.H."/>
            <person name="Kruse O."/>
        </authorList>
    </citation>
    <scope>NUCLEOTIDE SEQUENCE [LARGE SCALE GENOMIC DNA]</scope>
    <source>
        <strain evidence="9 10">SAG 48.87</strain>
    </source>
</reference>
<keyword evidence="4" id="KW-0812">Transmembrane</keyword>
<keyword evidence="3" id="KW-1003">Cell membrane</keyword>
<dbReference type="EMBL" id="KK101880">
    <property type="protein sequence ID" value="KIY99323.1"/>
    <property type="molecule type" value="Genomic_DNA"/>
</dbReference>
<sequence length="363" mass="40650">MELRCAPASAPGIAPNDTAAAAASFGGAPISHGGAAAANTTKGGREQSVGGTARPRSALGRLSRSKILNLGAPEFVKYVLDKDGHDRHETDITRRRFWHNVRRREAGMRGKQTSKFFSAAGSGVLAPADLVFTFDRWNKHRNSLRYVKHLTHVFTSRIFRNLRGPVVVVMAMAVLVGTYETLRTTGYLPGFPHLAHSALDEGFQLTAFALSLLLVFRTNSSYDRWWEARKIWGGVVNRSRDVVRQGLVFFADEDTHLKETLACWAMAFPKVLMCHLRDSMDVKKEVGHLLSPLELELLCSSAHRPNFILQVISETIRAAKPHELYRIRMDENLTFFHDALGSCERILRTPIPLSYTRHTSRFL</sequence>
<keyword evidence="2" id="KW-0813">Transport</keyword>
<feature type="region of interest" description="Disordered" evidence="8">
    <location>
        <begin position="33"/>
        <end position="56"/>
    </location>
</feature>
<name>A0A0D2KVA8_9CHLO</name>
<keyword evidence="7" id="KW-0472">Membrane</keyword>